<protein>
    <recommendedName>
        <fullName evidence="5">Secreted protein</fullName>
    </recommendedName>
</protein>
<evidence type="ECO:0008006" key="5">
    <source>
        <dbReference type="Google" id="ProtNLM"/>
    </source>
</evidence>
<proteinExistence type="predicted"/>
<name>A0A8S2B1M3_ARAAE</name>
<feature type="chain" id="PRO_5035804220" description="Secreted protein" evidence="2">
    <location>
        <begin position="27"/>
        <end position="95"/>
    </location>
</feature>
<keyword evidence="4" id="KW-1185">Reference proteome</keyword>
<evidence type="ECO:0000313" key="4">
    <source>
        <dbReference type="Proteomes" id="UP000682877"/>
    </source>
</evidence>
<dbReference type="AlphaFoldDB" id="A0A8S2B1M3"/>
<dbReference type="Proteomes" id="UP000682877">
    <property type="component" value="Chromosome 8"/>
</dbReference>
<evidence type="ECO:0000313" key="3">
    <source>
        <dbReference type="EMBL" id="CAE6228934.1"/>
    </source>
</evidence>
<feature type="region of interest" description="Disordered" evidence="1">
    <location>
        <begin position="73"/>
        <end position="95"/>
    </location>
</feature>
<gene>
    <name evidence="3" type="ORF">AARE701A_LOCUS20956</name>
</gene>
<sequence>MKKNNTKAKLLLALILMALLLSGAEGGRYVPEEQSEVIANNQLLWGWFRLPHYGWPSHKGRFGHFPLKAGLNKQNPVHGSPTTGDNNVAASTVFP</sequence>
<accession>A0A8S2B1M3</accession>
<organism evidence="3 4">
    <name type="scientific">Arabidopsis arenosa</name>
    <name type="common">Sand rock-cress</name>
    <name type="synonym">Cardaminopsis arenosa</name>
    <dbReference type="NCBI Taxonomy" id="38785"/>
    <lineage>
        <taxon>Eukaryota</taxon>
        <taxon>Viridiplantae</taxon>
        <taxon>Streptophyta</taxon>
        <taxon>Embryophyta</taxon>
        <taxon>Tracheophyta</taxon>
        <taxon>Spermatophyta</taxon>
        <taxon>Magnoliopsida</taxon>
        <taxon>eudicotyledons</taxon>
        <taxon>Gunneridae</taxon>
        <taxon>Pentapetalae</taxon>
        <taxon>rosids</taxon>
        <taxon>malvids</taxon>
        <taxon>Brassicales</taxon>
        <taxon>Brassicaceae</taxon>
        <taxon>Camelineae</taxon>
        <taxon>Arabidopsis</taxon>
    </lineage>
</organism>
<reference evidence="3" key="1">
    <citation type="submission" date="2021-01" db="EMBL/GenBank/DDBJ databases">
        <authorList>
            <person name="Bezrukov I."/>
        </authorList>
    </citation>
    <scope>NUCLEOTIDE SEQUENCE</scope>
</reference>
<keyword evidence="2" id="KW-0732">Signal</keyword>
<evidence type="ECO:0000256" key="1">
    <source>
        <dbReference type="SAM" id="MobiDB-lite"/>
    </source>
</evidence>
<dbReference type="EMBL" id="LR999458">
    <property type="protein sequence ID" value="CAE6228934.1"/>
    <property type="molecule type" value="Genomic_DNA"/>
</dbReference>
<evidence type="ECO:0000256" key="2">
    <source>
        <dbReference type="SAM" id="SignalP"/>
    </source>
</evidence>
<feature type="signal peptide" evidence="2">
    <location>
        <begin position="1"/>
        <end position="26"/>
    </location>
</feature>